<organism evidence="1 2">
    <name type="scientific">Danxiaibacter flavus</name>
    <dbReference type="NCBI Taxonomy" id="3049108"/>
    <lineage>
        <taxon>Bacteria</taxon>
        <taxon>Pseudomonadati</taxon>
        <taxon>Bacteroidota</taxon>
        <taxon>Chitinophagia</taxon>
        <taxon>Chitinophagales</taxon>
        <taxon>Chitinophagaceae</taxon>
        <taxon>Danxiaibacter</taxon>
    </lineage>
</organism>
<sequence>MDNALHELETLFEEAKGRSDFDFVLTLINYRGLGTYKLTTNLHEWFEAIGFYKKLYFAHSGREKTRIGALLYSTFFENSDFYNIIGSLCRIKLGFKGSSYLFWKTKKYERLLGIGEKQDFLIELLNDAKKDNIIDFFKENHFKEIRNTFFHSAYSLSDEEYIFHDSDPIVINGVGHYGFNVKEFLYPKVENVISFFDEFQKLYLGSFDLYKENMEVTGLFPNPTRITILGSANGLQGFKIKNAVQFFGEWKDSGIWYNERSDMWEGWNLRMGFDDIQTIEIREQLTRYENKEDIHRSDTEFQNLVDKIIERKETTEIGRATHLLIKFGNLRYKKMQNEQNPFKKKSYSKIILPYYYKAAEISSPSLDITELKKRIKELEET</sequence>
<proteinExistence type="predicted"/>
<protein>
    <submittedName>
        <fullName evidence="1">Uncharacterized protein</fullName>
    </submittedName>
</protein>
<evidence type="ECO:0000313" key="2">
    <source>
        <dbReference type="Proteomes" id="UP001560573"/>
    </source>
</evidence>
<dbReference type="Proteomes" id="UP001560573">
    <property type="component" value="Unassembled WGS sequence"/>
</dbReference>
<keyword evidence="2" id="KW-1185">Reference proteome</keyword>
<gene>
    <name evidence="1" type="ORF">QTN47_19400</name>
</gene>
<dbReference type="EMBL" id="JAULBC010000007">
    <property type="protein sequence ID" value="MEX6689680.1"/>
    <property type="molecule type" value="Genomic_DNA"/>
</dbReference>
<accession>A0ABV3ZJI0</accession>
<comment type="caution">
    <text evidence="1">The sequence shown here is derived from an EMBL/GenBank/DDBJ whole genome shotgun (WGS) entry which is preliminary data.</text>
</comment>
<name>A0ABV3ZJI0_9BACT</name>
<evidence type="ECO:0000313" key="1">
    <source>
        <dbReference type="EMBL" id="MEX6689680.1"/>
    </source>
</evidence>
<dbReference type="RefSeq" id="WP_369331089.1">
    <property type="nucleotide sequence ID" value="NZ_JAULBC010000007.1"/>
</dbReference>
<reference evidence="1 2" key="1">
    <citation type="submission" date="2023-07" db="EMBL/GenBank/DDBJ databases">
        <authorList>
            <person name="Lian W.-H."/>
        </authorList>
    </citation>
    <scope>NUCLEOTIDE SEQUENCE [LARGE SCALE GENOMIC DNA]</scope>
    <source>
        <strain evidence="1 2">SYSU DXS3180</strain>
    </source>
</reference>